<dbReference type="PANTHER" id="PTHR19920:SF0">
    <property type="entry name" value="CYTOSOLIC IRON-SULFUR PROTEIN ASSEMBLY PROTEIN CIAO1-RELATED"/>
    <property type="match status" value="1"/>
</dbReference>
<keyword evidence="2" id="KW-1185">Reference proteome</keyword>
<comment type="caution">
    <text evidence="1">The sequence shown here is derived from an EMBL/GenBank/DDBJ whole genome shotgun (WGS) entry which is preliminary data.</text>
</comment>
<dbReference type="AlphaFoldDB" id="A0A8S1TBU5"/>
<accession>A0A8S1TBU5</accession>
<evidence type="ECO:0000313" key="1">
    <source>
        <dbReference type="EMBL" id="CAD8149940.1"/>
    </source>
</evidence>
<dbReference type="EMBL" id="CAJJDO010000020">
    <property type="protein sequence ID" value="CAD8149940.1"/>
    <property type="molecule type" value="Genomic_DNA"/>
</dbReference>
<dbReference type="GO" id="GO:0016226">
    <property type="term" value="P:iron-sulfur cluster assembly"/>
    <property type="evidence" value="ECO:0007669"/>
    <property type="project" value="TreeGrafter"/>
</dbReference>
<proteinExistence type="predicted"/>
<dbReference type="Proteomes" id="UP000689195">
    <property type="component" value="Unassembled WGS sequence"/>
</dbReference>
<gene>
    <name evidence="1" type="ORF">PPENT_87.1.T0200010</name>
</gene>
<sequence length="337" mass="38712">MQNIQSSLEFFPYELIPKMTTNNRYCHAIAINHNNTIVMVEDRGNIKVFNLKNESLKLIQIIQQLGFSVSTINFFKSQQFFVSSSYMGDIIFRSSILKSTSKFLLKISENITQINCLLINSPQEDLIITGSADHAIRFYQSKSKYPLSWVCSQTLIVHLNCVQGLSLNEEGTKLISCGSDLKIIIMEGSNKQNWIVKQIIQTSWKGFRINFITNDIFIFQQGLRNELDFYMFNSQSGLYSLDKKLQVKGGQKSCYNLFPSKYVKSKQLLLVKNGEYVNFIRIINQPSSNQDLECTLVQAINFDTGLTFGTLSDDGQYLITWDYNSQQIKVRKPKRIV</sequence>
<organism evidence="1 2">
    <name type="scientific">Paramecium pentaurelia</name>
    <dbReference type="NCBI Taxonomy" id="43138"/>
    <lineage>
        <taxon>Eukaryota</taxon>
        <taxon>Sar</taxon>
        <taxon>Alveolata</taxon>
        <taxon>Ciliophora</taxon>
        <taxon>Intramacronucleata</taxon>
        <taxon>Oligohymenophorea</taxon>
        <taxon>Peniculida</taxon>
        <taxon>Parameciidae</taxon>
        <taxon>Paramecium</taxon>
    </lineage>
</organism>
<name>A0A8S1TBU5_9CILI</name>
<dbReference type="GO" id="GO:0097361">
    <property type="term" value="C:cytosolic [4Fe-4S] assembly targeting complex"/>
    <property type="evidence" value="ECO:0007669"/>
    <property type="project" value="TreeGrafter"/>
</dbReference>
<reference evidence="1" key="1">
    <citation type="submission" date="2021-01" db="EMBL/GenBank/DDBJ databases">
        <authorList>
            <consortium name="Genoscope - CEA"/>
            <person name="William W."/>
        </authorList>
    </citation>
    <scope>NUCLEOTIDE SEQUENCE</scope>
</reference>
<dbReference type="InterPro" id="IPR001680">
    <property type="entry name" value="WD40_rpt"/>
</dbReference>
<protein>
    <submittedName>
        <fullName evidence="1">Uncharacterized protein</fullName>
    </submittedName>
</protein>
<dbReference type="SMART" id="SM00320">
    <property type="entry name" value="WD40"/>
    <property type="match status" value="4"/>
</dbReference>
<dbReference type="OrthoDB" id="10354745at2759"/>
<evidence type="ECO:0000313" key="2">
    <source>
        <dbReference type="Proteomes" id="UP000689195"/>
    </source>
</evidence>
<dbReference type="PANTHER" id="PTHR19920">
    <property type="entry name" value="WD40 PROTEIN CIAO1"/>
    <property type="match status" value="1"/>
</dbReference>
<dbReference type="Pfam" id="PF00400">
    <property type="entry name" value="WD40"/>
    <property type="match status" value="1"/>
</dbReference>